<dbReference type="EMBL" id="CAJVPU010046968">
    <property type="protein sequence ID" value="CAG8752726.1"/>
    <property type="molecule type" value="Genomic_DNA"/>
</dbReference>
<name>A0ACA9QIG0_9GLOM</name>
<gene>
    <name evidence="1" type="ORF">DHETER_LOCUS14746</name>
</gene>
<dbReference type="Proteomes" id="UP000789702">
    <property type="component" value="Unassembled WGS sequence"/>
</dbReference>
<evidence type="ECO:0000313" key="1">
    <source>
        <dbReference type="EMBL" id="CAG8752726.1"/>
    </source>
</evidence>
<protein>
    <submittedName>
        <fullName evidence="1">9236_t:CDS:1</fullName>
    </submittedName>
</protein>
<sequence>SLLMPEKVELTIVDIYAEIDIATIETEQISLGLLGGAWSLAVVAYKILFGDDAIQPFGLFHKYGYFHDLTQENLPYSTDL</sequence>
<feature type="non-terminal residue" evidence="1">
    <location>
        <position position="1"/>
    </location>
</feature>
<proteinExistence type="predicted"/>
<keyword evidence="2" id="KW-1185">Reference proteome</keyword>
<comment type="caution">
    <text evidence="1">The sequence shown here is derived from an EMBL/GenBank/DDBJ whole genome shotgun (WGS) entry which is preliminary data.</text>
</comment>
<reference evidence="1" key="1">
    <citation type="submission" date="2021-06" db="EMBL/GenBank/DDBJ databases">
        <authorList>
            <person name="Kallberg Y."/>
            <person name="Tangrot J."/>
            <person name="Rosling A."/>
        </authorList>
    </citation>
    <scope>NUCLEOTIDE SEQUENCE</scope>
    <source>
        <strain evidence="1">IL203A</strain>
    </source>
</reference>
<accession>A0ACA9QIG0</accession>
<feature type="non-terminal residue" evidence="1">
    <location>
        <position position="80"/>
    </location>
</feature>
<evidence type="ECO:0000313" key="2">
    <source>
        <dbReference type="Proteomes" id="UP000789702"/>
    </source>
</evidence>
<organism evidence="1 2">
    <name type="scientific">Dentiscutata heterogama</name>
    <dbReference type="NCBI Taxonomy" id="1316150"/>
    <lineage>
        <taxon>Eukaryota</taxon>
        <taxon>Fungi</taxon>
        <taxon>Fungi incertae sedis</taxon>
        <taxon>Mucoromycota</taxon>
        <taxon>Glomeromycotina</taxon>
        <taxon>Glomeromycetes</taxon>
        <taxon>Diversisporales</taxon>
        <taxon>Gigasporaceae</taxon>
        <taxon>Dentiscutata</taxon>
    </lineage>
</organism>